<name>A0A1D1VL24_RAMVA</name>
<evidence type="ECO:0000313" key="7">
    <source>
        <dbReference type="Proteomes" id="UP000186922"/>
    </source>
</evidence>
<dbReference type="EC" id="2.1.1.-" evidence="5"/>
<proteinExistence type="inferred from homology"/>
<keyword evidence="1 5" id="KW-0489">Methyltransferase</keyword>
<dbReference type="InterPro" id="IPR029063">
    <property type="entry name" value="SAM-dependent_MTases_sf"/>
</dbReference>
<dbReference type="OrthoDB" id="3265906at2759"/>
<feature type="binding site" evidence="5">
    <location>
        <position position="146"/>
    </location>
    <ligand>
        <name>S-adenosyl-L-methionine</name>
        <dbReference type="ChEBI" id="CHEBI:59789"/>
    </ligand>
</feature>
<dbReference type="Proteomes" id="UP000186922">
    <property type="component" value="Unassembled WGS sequence"/>
</dbReference>
<accession>A0A1D1VL24</accession>
<dbReference type="InterPro" id="IPR010233">
    <property type="entry name" value="UbiG_MeTrfase"/>
</dbReference>
<dbReference type="GO" id="GO:0010420">
    <property type="term" value="F:polyprenyldihydroxybenzoate methyltransferase activity"/>
    <property type="evidence" value="ECO:0007669"/>
    <property type="project" value="UniProtKB-UniRule"/>
</dbReference>
<keyword evidence="3 5" id="KW-0831">Ubiquinone biosynthesis</keyword>
<keyword evidence="5" id="KW-0496">Mitochondrion</keyword>
<dbReference type="GO" id="GO:0061542">
    <property type="term" value="F:3-demethylubiquinol 3-O-methyltransferase activity"/>
    <property type="evidence" value="ECO:0007669"/>
    <property type="project" value="UniProtKB-UniRule"/>
</dbReference>
<gene>
    <name evidence="6" type="primary">RvY_11285-1</name>
    <name evidence="6" type="synonym">RvY_11285.1</name>
    <name evidence="6" type="ORF">RvY_11285</name>
</gene>
<keyword evidence="2 5" id="KW-0808">Transferase</keyword>
<comment type="function">
    <text evidence="5">O-methyltransferase required for two non-consecutive steps during ubiquinone biosynthesis. Catalyzes the 2 O-methylation of 3,4-dihydroxy-5-(all-trans-polyprenyl)benzoic acid into 4-hydroxy-3-methoxy-5-(all-trans-polyprenyl)benzoic acid. Also catalyzes the last step of ubiquinone biosynthesis by mediating methylation of 3-demethylubiquinone into ubiquinone. Also able to mediate the methylation of 3-demethylubiquinol into ubiquinol.</text>
</comment>
<dbReference type="Pfam" id="PF13489">
    <property type="entry name" value="Methyltransf_23"/>
    <property type="match status" value="1"/>
</dbReference>
<dbReference type="NCBIfam" id="TIGR01983">
    <property type="entry name" value="UbiG"/>
    <property type="match status" value="1"/>
</dbReference>
<comment type="caution">
    <text evidence="6">The sequence shown here is derived from an EMBL/GenBank/DDBJ whole genome shotgun (WGS) entry which is preliminary data.</text>
</comment>
<dbReference type="CDD" id="cd02440">
    <property type="entry name" value="AdoMet_MTases"/>
    <property type="match status" value="1"/>
</dbReference>
<keyword evidence="7" id="KW-1185">Reference proteome</keyword>
<reference evidence="6 7" key="1">
    <citation type="journal article" date="2016" name="Nat. Commun.">
        <title>Extremotolerant tardigrade genome and improved radiotolerance of human cultured cells by tardigrade-unique protein.</title>
        <authorList>
            <person name="Hashimoto T."/>
            <person name="Horikawa D.D."/>
            <person name="Saito Y."/>
            <person name="Kuwahara H."/>
            <person name="Kozuka-Hata H."/>
            <person name="Shin-I T."/>
            <person name="Minakuchi Y."/>
            <person name="Ohishi K."/>
            <person name="Motoyama A."/>
            <person name="Aizu T."/>
            <person name="Enomoto A."/>
            <person name="Kondo K."/>
            <person name="Tanaka S."/>
            <person name="Hara Y."/>
            <person name="Koshikawa S."/>
            <person name="Sagara H."/>
            <person name="Miura T."/>
            <person name="Yokobori S."/>
            <person name="Miyagawa K."/>
            <person name="Suzuki Y."/>
            <person name="Kubo T."/>
            <person name="Oyama M."/>
            <person name="Kohara Y."/>
            <person name="Fujiyama A."/>
            <person name="Arakawa K."/>
            <person name="Katayama T."/>
            <person name="Toyoda A."/>
            <person name="Kunieda T."/>
        </authorList>
    </citation>
    <scope>NUCLEOTIDE SEQUENCE [LARGE SCALE GENOMIC DNA]</scope>
    <source>
        <strain evidence="6 7">YOKOZUNA-1</strain>
    </source>
</reference>
<evidence type="ECO:0000256" key="1">
    <source>
        <dbReference type="ARBA" id="ARBA00022603"/>
    </source>
</evidence>
<evidence type="ECO:0000256" key="2">
    <source>
        <dbReference type="ARBA" id="ARBA00022679"/>
    </source>
</evidence>
<dbReference type="UniPathway" id="UPA00232"/>
<dbReference type="PANTHER" id="PTHR43464">
    <property type="entry name" value="METHYLTRANSFERASE"/>
    <property type="match status" value="1"/>
</dbReference>
<feature type="binding site" evidence="5">
    <location>
        <position position="88"/>
    </location>
    <ligand>
        <name>S-adenosyl-L-methionine</name>
        <dbReference type="ChEBI" id="CHEBI:59789"/>
    </ligand>
</feature>
<dbReference type="Gene3D" id="3.40.50.150">
    <property type="entry name" value="Vaccinia Virus protein VP39"/>
    <property type="match status" value="1"/>
</dbReference>
<feature type="binding site" evidence="5">
    <location>
        <position position="204"/>
    </location>
    <ligand>
        <name>Mg(2+)</name>
        <dbReference type="ChEBI" id="CHEBI:18420"/>
    </ligand>
</feature>
<feature type="binding site" evidence="5">
    <location>
        <position position="125"/>
    </location>
    <ligand>
        <name>S-adenosyl-L-methionine</name>
        <dbReference type="ChEBI" id="CHEBI:59789"/>
    </ligand>
</feature>
<comment type="cofactor">
    <cofactor evidence="5">
        <name>Mg(2+)</name>
        <dbReference type="ChEBI" id="CHEBI:18420"/>
    </cofactor>
</comment>
<comment type="subunit">
    <text evidence="5">Component of a multi-subunit COQ enzyme complex.</text>
</comment>
<dbReference type="GO" id="GO:0120537">
    <property type="term" value="F:3-demethylubiquinone 3-O-methyltransferase activity"/>
    <property type="evidence" value="ECO:0007669"/>
    <property type="project" value="RHEA"/>
</dbReference>
<keyword evidence="4 5" id="KW-0949">S-adenosyl-L-methionine</keyword>
<dbReference type="AlphaFoldDB" id="A0A1D1VL24"/>
<dbReference type="GO" id="GO:0046872">
    <property type="term" value="F:metal ion binding"/>
    <property type="evidence" value="ECO:0007669"/>
    <property type="project" value="UniProtKB-KW"/>
</dbReference>
<comment type="catalytic activity">
    <reaction evidence="5">
        <text>a 3-demethylubiquinone + S-adenosyl-L-methionine = a ubiquinone + S-adenosyl-L-homocysteine</text>
        <dbReference type="Rhea" id="RHEA:81215"/>
        <dbReference type="Rhea" id="RHEA-COMP:9565"/>
        <dbReference type="Rhea" id="RHEA-COMP:19654"/>
        <dbReference type="ChEBI" id="CHEBI:16389"/>
        <dbReference type="ChEBI" id="CHEBI:57856"/>
        <dbReference type="ChEBI" id="CHEBI:59789"/>
        <dbReference type="ChEBI" id="CHEBI:231825"/>
    </reaction>
</comment>
<comment type="catalytic activity">
    <reaction evidence="5">
        <text>a 3,4-dihydroxy-5-(all-trans-polyprenyl)benzoate + S-adenosyl-L-methionine = a 4-hydroxy-3-methoxy-5-(all-trans-polyprenyl)benzoate + S-adenosyl-L-homocysteine + H(+)</text>
        <dbReference type="Rhea" id="RHEA:44452"/>
        <dbReference type="Rhea" id="RHEA-COMP:10930"/>
        <dbReference type="Rhea" id="RHEA-COMP:10931"/>
        <dbReference type="ChEBI" id="CHEBI:15378"/>
        <dbReference type="ChEBI" id="CHEBI:57856"/>
        <dbReference type="ChEBI" id="CHEBI:59789"/>
        <dbReference type="ChEBI" id="CHEBI:64694"/>
        <dbReference type="ChEBI" id="CHEBI:84443"/>
        <dbReference type="EC" id="2.1.1.114"/>
    </reaction>
</comment>
<dbReference type="EC" id="2.1.1.114" evidence="5"/>
<comment type="subcellular location">
    <subcellularLocation>
        <location evidence="5">Mitochondrion inner membrane</location>
        <topology evidence="5">Peripheral membrane protein</topology>
        <orientation evidence="5">Matrix side</orientation>
    </subcellularLocation>
</comment>
<feature type="binding site" evidence="5">
    <location>
        <position position="203"/>
    </location>
    <ligand>
        <name>Mg(2+)</name>
        <dbReference type="ChEBI" id="CHEBI:18420"/>
    </ligand>
</feature>
<comment type="similarity">
    <text evidence="5">Belongs to the class I-like SAM-binding methyltransferase superfamily. UbiG/COQ3 family.</text>
</comment>
<sequence length="312" mass="34369">MHAKRTVATARVCRNVFHFYSHNGATPLLAFTVSRRYISGGTALDADVSYGQAGARDEGEHGFFQKMSGQWWKTDGNFQPLHAMNRLRVPLIRDSFLAYCSPRIDAEAYRNNAVPFAGTKILDVGCGGGILSEPLARLGGDVTGIDMVAENVRNARAHWTKSLSRRPNPVGSVEYSCSTLEELSQEETSPLLYDIVVCSEVVEHVKDLDGFISAVSAVVKPGGLVVVTTINRTVVSWAAAIVGAEYAMRLVPKGTHHYGKFVTPEELGSKLRRYAFDVRLKHGMRYSPLSRRWSWAMSDAVNYAMVAVKNVN</sequence>
<keyword evidence="5" id="KW-0999">Mitochondrion inner membrane</keyword>
<dbReference type="STRING" id="947166.A0A1D1VL24"/>
<protein>
    <recommendedName>
        <fullName evidence="5">Ubiquinone biosynthesis O-methyltransferase, mitochondrial</fullName>
    </recommendedName>
    <alternativeName>
        <fullName evidence="5">3-demethylubiquinol 3-O-methyltransferase</fullName>
        <ecNumber evidence="5">2.1.1.64</ecNumber>
    </alternativeName>
    <alternativeName>
        <fullName evidence="5">3-demethylubiquinone 3-O-methyltransferase</fullName>
        <ecNumber evidence="5">2.1.1.-</ecNumber>
    </alternativeName>
    <alternativeName>
        <fullName evidence="5">Polyprenyldihydroxybenzoate methyltransferase</fullName>
        <ecNumber evidence="5">2.1.1.114</ecNumber>
    </alternativeName>
</protein>
<dbReference type="GO" id="GO:0031314">
    <property type="term" value="C:extrinsic component of mitochondrial inner membrane"/>
    <property type="evidence" value="ECO:0007669"/>
    <property type="project" value="UniProtKB-UniRule"/>
</dbReference>
<evidence type="ECO:0000256" key="5">
    <source>
        <dbReference type="HAMAP-Rule" id="MF_03190"/>
    </source>
</evidence>
<dbReference type="EC" id="2.1.1.64" evidence="5"/>
<organism evidence="6 7">
    <name type="scientific">Ramazzottius varieornatus</name>
    <name type="common">Water bear</name>
    <name type="synonym">Tardigrade</name>
    <dbReference type="NCBI Taxonomy" id="947166"/>
    <lineage>
        <taxon>Eukaryota</taxon>
        <taxon>Metazoa</taxon>
        <taxon>Ecdysozoa</taxon>
        <taxon>Tardigrada</taxon>
        <taxon>Eutardigrada</taxon>
        <taxon>Parachela</taxon>
        <taxon>Hypsibioidea</taxon>
        <taxon>Ramazzottiidae</taxon>
        <taxon>Ramazzottius</taxon>
    </lineage>
</organism>
<dbReference type="SUPFAM" id="SSF53335">
    <property type="entry name" value="S-adenosyl-L-methionine-dependent methyltransferases"/>
    <property type="match status" value="1"/>
</dbReference>
<evidence type="ECO:0000256" key="3">
    <source>
        <dbReference type="ARBA" id="ARBA00022688"/>
    </source>
</evidence>
<evidence type="ECO:0000313" key="6">
    <source>
        <dbReference type="EMBL" id="GAV00438.1"/>
    </source>
</evidence>
<keyword evidence="5" id="KW-0479">Metal-binding</keyword>
<comment type="catalytic activity">
    <reaction evidence="5">
        <text>a 3-demethylubiquinol + S-adenosyl-L-methionine = a ubiquinol + S-adenosyl-L-homocysteine + H(+)</text>
        <dbReference type="Rhea" id="RHEA:44380"/>
        <dbReference type="Rhea" id="RHEA-COMP:9566"/>
        <dbReference type="Rhea" id="RHEA-COMP:10914"/>
        <dbReference type="ChEBI" id="CHEBI:15378"/>
        <dbReference type="ChEBI" id="CHEBI:17976"/>
        <dbReference type="ChEBI" id="CHEBI:57856"/>
        <dbReference type="ChEBI" id="CHEBI:59789"/>
        <dbReference type="ChEBI" id="CHEBI:84422"/>
        <dbReference type="EC" id="2.1.1.64"/>
    </reaction>
</comment>
<evidence type="ECO:0000256" key="4">
    <source>
        <dbReference type="ARBA" id="ARBA00022691"/>
    </source>
</evidence>
<feature type="binding site" evidence="5">
    <location>
        <position position="200"/>
    </location>
    <ligand>
        <name>Mg(2+)</name>
        <dbReference type="ChEBI" id="CHEBI:18420"/>
    </ligand>
</feature>
<keyword evidence="5" id="KW-0472">Membrane</keyword>
<comment type="pathway">
    <text evidence="5">Cofactor biosynthesis; ubiquinone biosynthesis.</text>
</comment>
<dbReference type="HAMAP" id="MF_00472">
    <property type="entry name" value="UbiG"/>
    <property type="match status" value="1"/>
</dbReference>
<dbReference type="PANTHER" id="PTHR43464:SF19">
    <property type="entry name" value="UBIQUINONE BIOSYNTHESIS O-METHYLTRANSFERASE, MITOCHONDRIAL"/>
    <property type="match status" value="1"/>
</dbReference>
<feature type="binding site" evidence="5">
    <location>
        <position position="199"/>
    </location>
    <ligand>
        <name>S-adenosyl-L-methionine</name>
        <dbReference type="ChEBI" id="CHEBI:59789"/>
    </ligand>
</feature>
<dbReference type="GO" id="GO:0032259">
    <property type="term" value="P:methylation"/>
    <property type="evidence" value="ECO:0007669"/>
    <property type="project" value="UniProtKB-KW"/>
</dbReference>
<keyword evidence="5" id="KW-0460">Magnesium</keyword>
<dbReference type="EMBL" id="BDGG01000006">
    <property type="protein sequence ID" value="GAV00438.1"/>
    <property type="molecule type" value="Genomic_DNA"/>
</dbReference>